<evidence type="ECO:0000313" key="5">
    <source>
        <dbReference type="Proteomes" id="UP000321776"/>
    </source>
</evidence>
<organism evidence="4 5">
    <name type="scientific">Paraburkholderia azotifigens</name>
    <dbReference type="NCBI Taxonomy" id="2057004"/>
    <lineage>
        <taxon>Bacteria</taxon>
        <taxon>Pseudomonadati</taxon>
        <taxon>Pseudomonadota</taxon>
        <taxon>Betaproteobacteria</taxon>
        <taxon>Burkholderiales</taxon>
        <taxon>Burkholderiaceae</taxon>
        <taxon>Paraburkholderia</taxon>
    </lineage>
</organism>
<sequence>MKSFIRTLVVAAAIAAPAISHAQESTRVAQPQQSDMQTSGYGGTANSKDQTGSQQKGFGLLHRLDDSTHRDNCAGPISYCSIFFGS</sequence>
<accession>A0A5C6V8T4</accession>
<dbReference type="EMBL" id="JAZHGA010000045">
    <property type="protein sequence ID" value="MEM5345345.1"/>
    <property type="molecule type" value="Genomic_DNA"/>
</dbReference>
<dbReference type="Proteomes" id="UP000321776">
    <property type="component" value="Unassembled WGS sequence"/>
</dbReference>
<dbReference type="Proteomes" id="UP001481677">
    <property type="component" value="Unassembled WGS sequence"/>
</dbReference>
<evidence type="ECO:0000256" key="1">
    <source>
        <dbReference type="SAM" id="MobiDB-lite"/>
    </source>
</evidence>
<evidence type="ECO:0000256" key="2">
    <source>
        <dbReference type="SAM" id="SignalP"/>
    </source>
</evidence>
<dbReference type="EMBL" id="VOQS01000005">
    <property type="protein sequence ID" value="TXC80238.1"/>
    <property type="molecule type" value="Genomic_DNA"/>
</dbReference>
<comment type="caution">
    <text evidence="4">The sequence shown here is derived from an EMBL/GenBank/DDBJ whole genome shotgun (WGS) entry which is preliminary data.</text>
</comment>
<dbReference type="AlphaFoldDB" id="A0A5C6V8T4"/>
<evidence type="ECO:0000313" key="4">
    <source>
        <dbReference type="EMBL" id="TXC80238.1"/>
    </source>
</evidence>
<keyword evidence="6" id="KW-1185">Reference proteome</keyword>
<feature type="region of interest" description="Disordered" evidence="1">
    <location>
        <begin position="21"/>
        <end position="59"/>
    </location>
</feature>
<evidence type="ECO:0000313" key="3">
    <source>
        <dbReference type="EMBL" id="MEM5345345.1"/>
    </source>
</evidence>
<gene>
    <name evidence="4" type="ORF">FRZ40_38755</name>
    <name evidence="3" type="ORF">V4C56_37690</name>
</gene>
<proteinExistence type="predicted"/>
<dbReference type="RefSeq" id="WP_028366177.1">
    <property type="nucleotide sequence ID" value="NZ_JAZHFZ010000046.1"/>
</dbReference>
<reference evidence="3 6" key="3">
    <citation type="submission" date="2024-01" db="EMBL/GenBank/DDBJ databases">
        <title>The diversity of rhizobia nodulating Mimosa spp. in eleven states of Brazil covering several biomes is determined by host plant, location, and edaphic factors.</title>
        <authorList>
            <person name="Rouws L."/>
            <person name="Barauna A."/>
            <person name="Beukes C."/>
            <person name="De Faria S.M."/>
            <person name="Gross E."/>
            <person name="Dos Reis Junior F.B."/>
            <person name="Simon M."/>
            <person name="Maluk M."/>
            <person name="Odee D.W."/>
            <person name="Kenicer G."/>
            <person name="Young J.P.W."/>
            <person name="Reis V.M."/>
            <person name="Zilli J."/>
            <person name="James E.K."/>
        </authorList>
    </citation>
    <scope>NUCLEOTIDE SEQUENCE [LARGE SCALE GENOMIC DNA]</scope>
    <source>
        <strain evidence="3 6">JPY530</strain>
    </source>
</reference>
<evidence type="ECO:0008006" key="7">
    <source>
        <dbReference type="Google" id="ProtNLM"/>
    </source>
</evidence>
<reference evidence="4 5" key="1">
    <citation type="journal article" date="2018" name="Int. J. Syst. Evol. Microbiol.">
        <title>Paraburkholderia azotifigens sp. nov., a nitrogen-fixing bacterium isolated from paddy soil.</title>
        <authorList>
            <person name="Choi G.M."/>
            <person name="Im W.T."/>
        </authorList>
    </citation>
    <scope>NUCLEOTIDE SEQUENCE [LARGE SCALE GENOMIC DNA]</scope>
    <source>
        <strain evidence="4 5">NF 2-5-3</strain>
    </source>
</reference>
<feature type="chain" id="PRO_5022986146" description="DUF4148 domain-containing protein" evidence="2">
    <location>
        <begin position="23"/>
        <end position="86"/>
    </location>
</feature>
<feature type="compositionally biased region" description="Polar residues" evidence="1">
    <location>
        <begin position="22"/>
        <end position="56"/>
    </location>
</feature>
<name>A0A5C6V8T4_9BURK</name>
<protein>
    <recommendedName>
        <fullName evidence="7">DUF4148 domain-containing protein</fullName>
    </recommendedName>
</protein>
<reference evidence="4" key="2">
    <citation type="submission" date="2019-08" db="EMBL/GenBank/DDBJ databases">
        <authorList>
            <person name="Im W.-T."/>
        </authorList>
    </citation>
    <scope>NUCLEOTIDE SEQUENCE</scope>
    <source>
        <strain evidence="4">NF 2-5-3</strain>
    </source>
</reference>
<evidence type="ECO:0000313" key="6">
    <source>
        <dbReference type="Proteomes" id="UP001481677"/>
    </source>
</evidence>
<feature type="signal peptide" evidence="2">
    <location>
        <begin position="1"/>
        <end position="22"/>
    </location>
</feature>
<keyword evidence="2" id="KW-0732">Signal</keyword>